<dbReference type="Gene3D" id="3.40.30.10">
    <property type="entry name" value="Glutaredoxin"/>
    <property type="match status" value="1"/>
</dbReference>
<dbReference type="GeneID" id="36379405"/>
<dbReference type="RefSeq" id="XP_024506240.1">
    <property type="nucleotide sequence ID" value="XM_024652688.1"/>
</dbReference>
<reference evidence="1 2" key="1">
    <citation type="submission" date="2014-09" db="EMBL/GenBank/DDBJ databases">
        <authorList>
            <person name="Martin A.A."/>
        </authorList>
    </citation>
    <scope>NUCLEOTIDE SEQUENCE</scope>
    <source>
        <strain evidence="2">ED321</strain>
        <strain evidence="1">ED321 Heterogonic</strain>
    </source>
</reference>
<evidence type="ECO:0000313" key="2">
    <source>
        <dbReference type="Proteomes" id="UP000035682"/>
    </source>
</evidence>
<reference evidence="3" key="2">
    <citation type="submission" date="2020-12" db="UniProtKB">
        <authorList>
            <consortium name="WormBaseParasite"/>
        </authorList>
    </citation>
    <scope>IDENTIFICATION</scope>
</reference>
<evidence type="ECO:0000313" key="3">
    <source>
        <dbReference type="WBParaSite" id="SRAE_2000170500.1"/>
    </source>
</evidence>
<dbReference type="WormBase" id="SRAE_2000170500">
    <property type="protein sequence ID" value="SRP00395"/>
    <property type="gene ID" value="WBGene00261911"/>
</dbReference>
<protein>
    <submittedName>
        <fullName evidence="1 3">Thioredoxin-like fold domain-containing protein</fullName>
    </submittedName>
</protein>
<dbReference type="Proteomes" id="UP000035682">
    <property type="component" value="Unplaced"/>
</dbReference>
<dbReference type="OrthoDB" id="5835970at2759"/>
<dbReference type="InterPro" id="IPR036249">
    <property type="entry name" value="Thioredoxin-like_sf"/>
</dbReference>
<dbReference type="CTD" id="36379405"/>
<dbReference type="EMBL" id="LN609529">
    <property type="protein sequence ID" value="CEF67040.1"/>
    <property type="molecule type" value="Genomic_DNA"/>
</dbReference>
<gene>
    <name evidence="1 3 4" type="ORF">SRAE_2000170500</name>
</gene>
<accession>A0A090LHP8</accession>
<name>A0A090LHP8_STRRB</name>
<dbReference type="AlphaFoldDB" id="A0A090LHP8"/>
<dbReference type="WBParaSite" id="SRAE_2000170500.1">
    <property type="protein sequence ID" value="SRAE_2000170500.1"/>
    <property type="gene ID" value="WBGene00261911"/>
</dbReference>
<dbReference type="SUPFAM" id="SSF52833">
    <property type="entry name" value="Thioredoxin-like"/>
    <property type="match status" value="1"/>
</dbReference>
<proteinExistence type="predicted"/>
<keyword evidence="2" id="KW-1185">Reference proteome</keyword>
<organism evidence="1">
    <name type="scientific">Strongyloides ratti</name>
    <name type="common">Parasitic roundworm</name>
    <dbReference type="NCBI Taxonomy" id="34506"/>
    <lineage>
        <taxon>Eukaryota</taxon>
        <taxon>Metazoa</taxon>
        <taxon>Ecdysozoa</taxon>
        <taxon>Nematoda</taxon>
        <taxon>Chromadorea</taxon>
        <taxon>Rhabditida</taxon>
        <taxon>Tylenchina</taxon>
        <taxon>Panagrolaimomorpha</taxon>
        <taxon>Strongyloidoidea</taxon>
        <taxon>Strongyloididae</taxon>
        <taxon>Strongyloides</taxon>
    </lineage>
</organism>
<evidence type="ECO:0000313" key="4">
    <source>
        <dbReference type="WormBase" id="SRAE_2000170500"/>
    </source>
</evidence>
<evidence type="ECO:0000313" key="1">
    <source>
        <dbReference type="EMBL" id="CEF67040.1"/>
    </source>
</evidence>
<sequence>MRKLKISYFFDIIHPQSYIGYQLLKKSTSILSNNFDVNVEFFPISSKSFFQSKNIVNYENIPQNQRNLLNHEMENICKHYSLDCGNNLSIDRTFSNSFTSIFYLLMNKREYPLYYVKLIEAFFEKTWKNRIQIKNGYQFFKISLEVGMPFAKVDDLVSRTENEINKKEYKSYYQELIQMDNNHLPITNFQFLDDPEKKMTIDSVMKFVILYDKIEKDSCSLEKVIEEYCKY</sequence>